<dbReference type="InterPro" id="IPR000172">
    <property type="entry name" value="GMC_OxRdtase_N"/>
</dbReference>
<dbReference type="Pfam" id="PF00732">
    <property type="entry name" value="GMC_oxred_N"/>
    <property type="match status" value="1"/>
</dbReference>
<dbReference type="GeneID" id="2869220"/>
<protein>
    <submittedName>
        <fullName evidence="7">Glucose oxidase goxC-Aspergillus niger [putative sequencing error] (ANG_orthologue An01g14740)</fullName>
    </submittedName>
</protein>
<dbReference type="SUPFAM" id="SSF51905">
    <property type="entry name" value="FAD/NAD(P)-binding domain"/>
    <property type="match status" value="1"/>
</dbReference>
<dbReference type="Proteomes" id="UP000000560">
    <property type="component" value="Chromosome II"/>
</dbReference>
<keyword evidence="4" id="KW-0274">FAD</keyword>
<accession>C8V4I8</accession>
<evidence type="ECO:0000256" key="2">
    <source>
        <dbReference type="ARBA" id="ARBA00010790"/>
    </source>
</evidence>
<dbReference type="HOGENOM" id="CLU_091406_0_0_1"/>
<dbReference type="eggNOG" id="KOG1238">
    <property type="taxonomic scope" value="Eukaryota"/>
</dbReference>
<name>C8V4I8_EMENI</name>
<feature type="domain" description="Glucose-methanol-choline oxidoreductase N-terminal" evidence="6">
    <location>
        <begin position="106"/>
        <end position="244"/>
    </location>
</feature>
<evidence type="ECO:0000313" key="7">
    <source>
        <dbReference type="EMBL" id="CBF73465.1"/>
    </source>
</evidence>
<dbReference type="Gene3D" id="3.30.560.10">
    <property type="entry name" value="Glucose Oxidase, domain 3"/>
    <property type="match status" value="1"/>
</dbReference>
<dbReference type="GO" id="GO:0050660">
    <property type="term" value="F:flavin adenine dinucleotide binding"/>
    <property type="evidence" value="ECO:0007669"/>
    <property type="project" value="InterPro"/>
</dbReference>
<evidence type="ECO:0000256" key="4">
    <source>
        <dbReference type="ARBA" id="ARBA00022827"/>
    </source>
</evidence>
<dbReference type="KEGG" id="ani:ANIA_07890"/>
<keyword evidence="3" id="KW-0285">Flavoprotein</keyword>
<dbReference type="RefSeq" id="XP_050467217.1">
    <property type="nucleotide sequence ID" value="XM_050611164.1"/>
</dbReference>
<keyword evidence="8" id="KW-1185">Reference proteome</keyword>
<reference evidence="8" key="2">
    <citation type="journal article" date="2009" name="Fungal Genet. Biol.">
        <title>The 2008 update of the Aspergillus nidulans genome annotation: a community effort.</title>
        <authorList>
            <person name="Wortman J.R."/>
            <person name="Gilsenan J.M."/>
            <person name="Joardar V."/>
            <person name="Deegan J."/>
            <person name="Clutterbuck J."/>
            <person name="Andersen M.R."/>
            <person name="Archer D."/>
            <person name="Bencina M."/>
            <person name="Braus G."/>
            <person name="Coutinho P."/>
            <person name="von Dohren H."/>
            <person name="Doonan J."/>
            <person name="Driessen A.J."/>
            <person name="Durek P."/>
            <person name="Espeso E."/>
            <person name="Fekete E."/>
            <person name="Flipphi M."/>
            <person name="Estrada C.G."/>
            <person name="Geysens S."/>
            <person name="Goldman G."/>
            <person name="de Groot P.W."/>
            <person name="Hansen K."/>
            <person name="Harris S.D."/>
            <person name="Heinekamp T."/>
            <person name="Helmstaedt K."/>
            <person name="Henrissat B."/>
            <person name="Hofmann G."/>
            <person name="Homan T."/>
            <person name="Horio T."/>
            <person name="Horiuchi H."/>
            <person name="James S."/>
            <person name="Jones M."/>
            <person name="Karaffa L."/>
            <person name="Karanyi Z."/>
            <person name="Kato M."/>
            <person name="Keller N."/>
            <person name="Kelly D.E."/>
            <person name="Kiel J.A."/>
            <person name="Kim J.M."/>
            <person name="van der Klei I.J."/>
            <person name="Klis F.M."/>
            <person name="Kovalchuk A."/>
            <person name="Krasevec N."/>
            <person name="Kubicek C.P."/>
            <person name="Liu B."/>
            <person name="Maccabe A."/>
            <person name="Meyer V."/>
            <person name="Mirabito P."/>
            <person name="Miskei M."/>
            <person name="Mos M."/>
            <person name="Mullins J."/>
            <person name="Nelson D.R."/>
            <person name="Nielsen J."/>
            <person name="Oakley B.R."/>
            <person name="Osmani S.A."/>
            <person name="Pakula T."/>
            <person name="Paszewski A."/>
            <person name="Paulsen I."/>
            <person name="Pilsyk S."/>
            <person name="Pocsi I."/>
            <person name="Punt P.J."/>
            <person name="Ram A.F."/>
            <person name="Ren Q."/>
            <person name="Robellet X."/>
            <person name="Robson G."/>
            <person name="Seiboth B."/>
            <person name="van Solingen P."/>
            <person name="Specht T."/>
            <person name="Sun J."/>
            <person name="Taheri-Talesh N."/>
            <person name="Takeshita N."/>
            <person name="Ussery D."/>
            <person name="vanKuyk P.A."/>
            <person name="Visser H."/>
            <person name="van de Vondervoort P.J."/>
            <person name="de Vries R.P."/>
            <person name="Walton J."/>
            <person name="Xiang X."/>
            <person name="Xiong Y."/>
            <person name="Zeng A.P."/>
            <person name="Brandt B.W."/>
            <person name="Cornell M.J."/>
            <person name="van den Hondel C.A."/>
            <person name="Visser J."/>
            <person name="Oliver S.G."/>
            <person name="Turner G."/>
        </authorList>
    </citation>
    <scope>GENOME REANNOTATION</scope>
    <source>
        <strain evidence="8">FGSC A4 / ATCC 38163 / CBS 112.46 / NRRL 194 / M139</strain>
    </source>
</reference>
<evidence type="ECO:0000256" key="3">
    <source>
        <dbReference type="ARBA" id="ARBA00022630"/>
    </source>
</evidence>
<dbReference type="EMBL" id="BN001302">
    <property type="protein sequence ID" value="CBF73465.1"/>
    <property type="molecule type" value="Genomic_DNA"/>
</dbReference>
<dbReference type="AlphaFoldDB" id="C8V4I8"/>
<comment type="cofactor">
    <cofactor evidence="1">
        <name>FAD</name>
        <dbReference type="ChEBI" id="CHEBI:57692"/>
    </cofactor>
</comment>
<dbReference type="InterPro" id="IPR036188">
    <property type="entry name" value="FAD/NAD-bd_sf"/>
</dbReference>
<evidence type="ECO:0000256" key="5">
    <source>
        <dbReference type="ARBA" id="ARBA00023002"/>
    </source>
</evidence>
<dbReference type="STRING" id="227321.C8V4I8"/>
<dbReference type="PANTHER" id="PTHR11552">
    <property type="entry name" value="GLUCOSE-METHANOL-CHOLINE GMC OXIDOREDUCTASE"/>
    <property type="match status" value="1"/>
</dbReference>
<dbReference type="PANTHER" id="PTHR11552:SF201">
    <property type="entry name" value="GLUCOSE-METHANOL-CHOLINE OXIDOREDUCTASE N-TERMINAL DOMAIN-CONTAINING PROTEIN"/>
    <property type="match status" value="1"/>
</dbReference>
<dbReference type="VEuPathDB" id="FungiDB:AN7890"/>
<comment type="similarity">
    <text evidence="2">Belongs to the GMC oxidoreductase family.</text>
</comment>
<keyword evidence="5" id="KW-0560">Oxidoreductase</keyword>
<dbReference type="InterPro" id="IPR012132">
    <property type="entry name" value="GMC_OxRdtase"/>
</dbReference>
<evidence type="ECO:0000256" key="1">
    <source>
        <dbReference type="ARBA" id="ARBA00001974"/>
    </source>
</evidence>
<evidence type="ECO:0000313" key="8">
    <source>
        <dbReference type="Proteomes" id="UP000000560"/>
    </source>
</evidence>
<dbReference type="InParanoid" id="C8V4I8"/>
<organism evidence="7 8">
    <name type="scientific">Emericella nidulans (strain FGSC A4 / ATCC 38163 / CBS 112.46 / NRRL 194 / M139)</name>
    <name type="common">Aspergillus nidulans</name>
    <dbReference type="NCBI Taxonomy" id="227321"/>
    <lineage>
        <taxon>Eukaryota</taxon>
        <taxon>Fungi</taxon>
        <taxon>Dikarya</taxon>
        <taxon>Ascomycota</taxon>
        <taxon>Pezizomycotina</taxon>
        <taxon>Eurotiomycetes</taxon>
        <taxon>Eurotiomycetidae</taxon>
        <taxon>Eurotiales</taxon>
        <taxon>Aspergillaceae</taxon>
        <taxon>Aspergillus</taxon>
        <taxon>Aspergillus subgen. Nidulantes</taxon>
    </lineage>
</organism>
<proteinExistence type="inferred from homology"/>
<gene>
    <name evidence="7" type="ORF">ANIA_07890</name>
</gene>
<reference evidence="8" key="1">
    <citation type="journal article" date="2005" name="Nature">
        <title>Sequencing of Aspergillus nidulans and comparative analysis with A. fumigatus and A. oryzae.</title>
        <authorList>
            <person name="Galagan J.E."/>
            <person name="Calvo S.E."/>
            <person name="Cuomo C."/>
            <person name="Ma L.J."/>
            <person name="Wortman J.R."/>
            <person name="Batzoglou S."/>
            <person name="Lee S.I."/>
            <person name="Basturkmen M."/>
            <person name="Spevak C.C."/>
            <person name="Clutterbuck J."/>
            <person name="Kapitonov V."/>
            <person name="Jurka J."/>
            <person name="Scazzocchio C."/>
            <person name="Farman M."/>
            <person name="Butler J."/>
            <person name="Purcell S."/>
            <person name="Harris S."/>
            <person name="Braus G.H."/>
            <person name="Draht O."/>
            <person name="Busch S."/>
            <person name="D'Enfert C."/>
            <person name="Bouchier C."/>
            <person name="Goldman G.H."/>
            <person name="Bell-Pedersen D."/>
            <person name="Griffiths-Jones S."/>
            <person name="Doonan J.H."/>
            <person name="Yu J."/>
            <person name="Vienken K."/>
            <person name="Pain A."/>
            <person name="Freitag M."/>
            <person name="Selker E.U."/>
            <person name="Archer D.B."/>
            <person name="Penalva M.A."/>
            <person name="Oakley B.R."/>
            <person name="Momany M."/>
            <person name="Tanaka T."/>
            <person name="Kumagai T."/>
            <person name="Asai K."/>
            <person name="Machida M."/>
            <person name="Nierman W.C."/>
            <person name="Denning D.W."/>
            <person name="Caddick M."/>
            <person name="Hynes M."/>
            <person name="Paoletti M."/>
            <person name="Fischer R."/>
            <person name="Miller B."/>
            <person name="Dyer P."/>
            <person name="Sachs M.S."/>
            <person name="Osmani S.A."/>
            <person name="Birren B.W."/>
        </authorList>
    </citation>
    <scope>NUCLEOTIDE SEQUENCE [LARGE SCALE GENOMIC DNA]</scope>
    <source>
        <strain evidence="8">FGSC A4 / ATCC 38163 / CBS 112.46 / NRRL 194 / M139</strain>
    </source>
</reference>
<evidence type="ECO:0000259" key="6">
    <source>
        <dbReference type="Pfam" id="PF00732"/>
    </source>
</evidence>
<sequence>MVIDIQPSLLSNPHDVAGKIRLIIVGGGLTVFTAAAKLTEDPKVKVLIIEKGFYESSDGPIIEDPTKYSKIFRTSADQNFFTVPLINNRTELIKSEKGPGGSTLVFGMDGWNWDSLFQYMNKGERSRPPIEAQIATGHSFNSSCHGLNGTIHTGYRDTGEPWSPLMNALMTTVSEQGIHTQIDFHCDRPRGVSMIHNNVLENQVRADAAREWLLPNYQRPNLKILTGQVVGKVLFDEESKASSLTGECSAFDADIDQWAEYVTEYF</sequence>
<dbReference type="OrthoDB" id="269227at2759"/>
<dbReference type="OMA" id="YSGPRND"/>
<dbReference type="GO" id="GO:0016614">
    <property type="term" value="F:oxidoreductase activity, acting on CH-OH group of donors"/>
    <property type="evidence" value="ECO:0007669"/>
    <property type="project" value="InterPro"/>
</dbReference>